<dbReference type="InterPro" id="IPR018359">
    <property type="entry name" value="Bromodomain_CS"/>
</dbReference>
<dbReference type="CDD" id="cd05510">
    <property type="entry name" value="Bromo_SPT7_like"/>
    <property type="match status" value="1"/>
</dbReference>
<proteinExistence type="predicted"/>
<dbReference type="InterPro" id="IPR036427">
    <property type="entry name" value="Bromodomain-like_sf"/>
</dbReference>
<keyword evidence="4 8" id="KW-0103">Bromodomain</keyword>
<feature type="compositionally biased region" description="Low complexity" evidence="9">
    <location>
        <begin position="544"/>
        <end position="569"/>
    </location>
</feature>
<dbReference type="Gene3D" id="1.20.920.10">
    <property type="entry name" value="Bromodomain-like"/>
    <property type="match status" value="1"/>
</dbReference>
<dbReference type="FunFam" id="1.20.920.10:FF:000032">
    <property type="entry name" value="Transcriptional activator spt7"/>
    <property type="match status" value="1"/>
</dbReference>
<dbReference type="PROSITE" id="PS00633">
    <property type="entry name" value="BROMODOMAIN_1"/>
    <property type="match status" value="1"/>
</dbReference>
<reference evidence="11" key="2">
    <citation type="submission" date="2020-02" db="EMBL/GenBank/DDBJ databases">
        <authorList>
            <person name="Gilchrist C.L.M."/>
            <person name="Chooi Y.-H."/>
        </authorList>
    </citation>
    <scope>NUCLEOTIDE SEQUENCE</scope>
    <source>
        <strain evidence="11">MST-FP2251</strain>
    </source>
</reference>
<evidence type="ECO:0000256" key="6">
    <source>
        <dbReference type="ARBA" id="ARBA00023242"/>
    </source>
</evidence>
<reference evidence="11" key="1">
    <citation type="journal article" date="2019" name="Beilstein J. Org. Chem.">
        <title>Nanangenines: drimane sesquiterpenoids as the dominant metabolite cohort of a novel Australian fungus, Aspergillus nanangensis.</title>
        <authorList>
            <person name="Lacey H.J."/>
            <person name="Gilchrist C.L.M."/>
            <person name="Crombie A."/>
            <person name="Kalaitzis J.A."/>
            <person name="Vuong D."/>
            <person name="Rutledge P.J."/>
            <person name="Turner P."/>
            <person name="Pitt J.I."/>
            <person name="Lacey E."/>
            <person name="Chooi Y.H."/>
            <person name="Piggott A.M."/>
        </authorList>
    </citation>
    <scope>NUCLEOTIDE SEQUENCE</scope>
    <source>
        <strain evidence="11">MST-FP2251</strain>
    </source>
</reference>
<dbReference type="Pfam" id="PF00439">
    <property type="entry name" value="Bromodomain"/>
    <property type="match status" value="1"/>
</dbReference>
<dbReference type="GO" id="GO:0046695">
    <property type="term" value="C:SLIK (SAGA-like) complex"/>
    <property type="evidence" value="ECO:0007669"/>
    <property type="project" value="InterPro"/>
</dbReference>
<keyword evidence="2" id="KW-0597">Phosphoprotein</keyword>
<dbReference type="Gene3D" id="1.10.20.10">
    <property type="entry name" value="Histone, subunit A"/>
    <property type="match status" value="1"/>
</dbReference>
<evidence type="ECO:0000256" key="2">
    <source>
        <dbReference type="ARBA" id="ARBA00022553"/>
    </source>
</evidence>
<dbReference type="GO" id="GO:0006325">
    <property type="term" value="P:chromatin organization"/>
    <property type="evidence" value="ECO:0007669"/>
    <property type="project" value="UniProtKB-ARBA"/>
</dbReference>
<evidence type="ECO:0000256" key="1">
    <source>
        <dbReference type="ARBA" id="ARBA00004123"/>
    </source>
</evidence>
<feature type="compositionally biased region" description="Basic and acidic residues" evidence="9">
    <location>
        <begin position="1185"/>
        <end position="1195"/>
    </location>
</feature>
<comment type="caution">
    <text evidence="11">The sequence shown here is derived from an EMBL/GenBank/DDBJ whole genome shotgun (WGS) entry which is preliminary data.</text>
</comment>
<feature type="compositionally biased region" description="Basic and acidic residues" evidence="9">
    <location>
        <begin position="259"/>
        <end position="268"/>
    </location>
</feature>
<feature type="compositionally biased region" description="Polar residues" evidence="9">
    <location>
        <begin position="1207"/>
        <end position="1228"/>
    </location>
</feature>
<evidence type="ECO:0000313" key="11">
    <source>
        <dbReference type="EMBL" id="KAF9891140.1"/>
    </source>
</evidence>
<dbReference type="PRINTS" id="PR00503">
    <property type="entry name" value="BROMODOMAIN"/>
</dbReference>
<feature type="compositionally biased region" description="Acidic residues" evidence="9">
    <location>
        <begin position="524"/>
        <end position="533"/>
    </location>
</feature>
<evidence type="ECO:0000256" key="4">
    <source>
        <dbReference type="ARBA" id="ARBA00023117"/>
    </source>
</evidence>
<evidence type="ECO:0000256" key="3">
    <source>
        <dbReference type="ARBA" id="ARBA00023015"/>
    </source>
</evidence>
<feature type="compositionally biased region" description="Acidic residues" evidence="9">
    <location>
        <begin position="213"/>
        <end position="229"/>
    </location>
</feature>
<dbReference type="InterPro" id="IPR009072">
    <property type="entry name" value="Histone-fold"/>
</dbReference>
<name>A0AAD4CR14_ASPNN</name>
<dbReference type="GO" id="GO:0006357">
    <property type="term" value="P:regulation of transcription by RNA polymerase II"/>
    <property type="evidence" value="ECO:0007669"/>
    <property type="project" value="UniProtKB-ARBA"/>
</dbReference>
<feature type="region of interest" description="Disordered" evidence="9">
    <location>
        <begin position="42"/>
        <end position="121"/>
    </location>
</feature>
<gene>
    <name evidence="11" type="primary">SPT7</name>
    <name evidence="11" type="ORF">FE257_005076</name>
</gene>
<dbReference type="Pfam" id="PF07524">
    <property type="entry name" value="Bromo_TP"/>
    <property type="match status" value="1"/>
</dbReference>
<feature type="region of interest" description="Disordered" evidence="9">
    <location>
        <begin position="1089"/>
        <end position="1228"/>
    </location>
</feature>
<evidence type="ECO:0000256" key="5">
    <source>
        <dbReference type="ARBA" id="ARBA00023163"/>
    </source>
</evidence>
<feature type="region of interest" description="Disordered" evidence="9">
    <location>
        <begin position="520"/>
        <end position="621"/>
    </location>
</feature>
<dbReference type="InterPro" id="IPR037782">
    <property type="entry name" value="Spt7"/>
</dbReference>
<keyword evidence="5" id="KW-0804">Transcription</keyword>
<dbReference type="InterPro" id="IPR006565">
    <property type="entry name" value="BTP"/>
</dbReference>
<evidence type="ECO:0000256" key="7">
    <source>
        <dbReference type="ARBA" id="ARBA00093633"/>
    </source>
</evidence>
<comment type="subcellular location">
    <subcellularLocation>
        <location evidence="1">Nucleus</location>
    </subcellularLocation>
</comment>
<keyword evidence="12" id="KW-1185">Reference proteome</keyword>
<organism evidence="11 12">
    <name type="scientific">Aspergillus nanangensis</name>
    <dbReference type="NCBI Taxonomy" id="2582783"/>
    <lineage>
        <taxon>Eukaryota</taxon>
        <taxon>Fungi</taxon>
        <taxon>Dikarya</taxon>
        <taxon>Ascomycota</taxon>
        <taxon>Pezizomycotina</taxon>
        <taxon>Eurotiomycetes</taxon>
        <taxon>Eurotiomycetidae</taxon>
        <taxon>Eurotiales</taxon>
        <taxon>Aspergillaceae</taxon>
        <taxon>Aspergillus</taxon>
        <taxon>Aspergillus subgen. Circumdati</taxon>
    </lineage>
</organism>
<feature type="compositionally biased region" description="Polar residues" evidence="9">
    <location>
        <begin position="101"/>
        <end position="114"/>
    </location>
</feature>
<dbReference type="PROSITE" id="PS50014">
    <property type="entry name" value="BROMODOMAIN_2"/>
    <property type="match status" value="1"/>
</dbReference>
<dbReference type="InterPro" id="IPR001487">
    <property type="entry name" value="Bromodomain"/>
</dbReference>
<evidence type="ECO:0000256" key="9">
    <source>
        <dbReference type="SAM" id="MobiDB-lite"/>
    </source>
</evidence>
<dbReference type="PANTHER" id="PTHR47343">
    <property type="entry name" value="TRANSCRIPTIONAL ACTIVATOR SPT7"/>
    <property type="match status" value="1"/>
</dbReference>
<dbReference type="GO" id="GO:0005198">
    <property type="term" value="F:structural molecule activity"/>
    <property type="evidence" value="ECO:0007669"/>
    <property type="project" value="TreeGrafter"/>
</dbReference>
<keyword evidence="6" id="KW-0539">Nucleus</keyword>
<protein>
    <recommendedName>
        <fullName evidence="7">SAGA complex subunit Spt7</fullName>
    </recommendedName>
</protein>
<dbReference type="SUPFAM" id="SSF47370">
    <property type="entry name" value="Bromodomain"/>
    <property type="match status" value="1"/>
</dbReference>
<evidence type="ECO:0000256" key="8">
    <source>
        <dbReference type="PROSITE-ProRule" id="PRU00035"/>
    </source>
</evidence>
<dbReference type="EMBL" id="VCAU01000021">
    <property type="protein sequence ID" value="KAF9891140.1"/>
    <property type="molecule type" value="Genomic_DNA"/>
</dbReference>
<feature type="domain" description="Bromo" evidence="10">
    <location>
        <begin position="412"/>
        <end position="482"/>
    </location>
</feature>
<feature type="region of interest" description="Disordered" evidence="9">
    <location>
        <begin position="184"/>
        <end position="268"/>
    </location>
</feature>
<dbReference type="PANTHER" id="PTHR47343:SF1">
    <property type="entry name" value="TRANSCRIPTIONAL ACTIVATOR SPT7"/>
    <property type="match status" value="1"/>
</dbReference>
<dbReference type="AlphaFoldDB" id="A0AAD4CR14"/>
<dbReference type="GO" id="GO:0005634">
    <property type="term" value="C:nucleus"/>
    <property type="evidence" value="ECO:0007669"/>
    <property type="project" value="UniProtKB-SubCell"/>
</dbReference>
<dbReference type="FunFam" id="1.10.20.10:FF:000072">
    <property type="entry name" value="Transcriptional activator spt7"/>
    <property type="match status" value="1"/>
</dbReference>
<accession>A0AAD4CR14</accession>
<dbReference type="GO" id="GO:0046982">
    <property type="term" value="F:protein heterodimerization activity"/>
    <property type="evidence" value="ECO:0007669"/>
    <property type="project" value="InterPro"/>
</dbReference>
<dbReference type="Proteomes" id="UP001194746">
    <property type="component" value="Unassembled WGS sequence"/>
</dbReference>
<dbReference type="GO" id="GO:0000124">
    <property type="term" value="C:SAGA complex"/>
    <property type="evidence" value="ECO:0007669"/>
    <property type="project" value="InterPro"/>
</dbReference>
<sequence length="1228" mass="134466">MYGPGRPLRFAIKSPVRTIISGLANIFSRFLLLPADSSCLFPPRKPPPSTPTASDPEPWRNEPPRPPQNRGSLGASMSLGHHHSWQPPGHLRTPDDHLDSRTVNGYSKSFSAPRTPQMRASVDVDGSHAGILISEAEMAADEDPRIAIFRDLYKQSEAKINSLFANQKSREDDDVATAIVADSGESAAAKGQRADEPAPPPAPAKKPARKLDDDDYDDYDDDDDDDADDPSPPKPKSLVASQDPSSVPSPSPHVPGNDAPKEPKKESLEDIRKKLEEDKKATEEAARQSFHTLFYTLENDRDAMLDQQRLEESERQVEAEMSSQVNAAIDANNTSNGYGSLSNANLGASSLTLKNLIARIDMKRTMVQASDAELRSLMSEVRKNRSKWASEDKIGQEELYEAAEKVLSELKAMTEHSSAFLTRVNKRDAPDYYTIIKHPMDLGTMTKKLKALQYRSKQDFVDDINLIWSNCFKYNTNSDHFLRKHALYMKKETEKLVPLIPDIVIRDRAEVEAEERRLQLTELDGADESDDEPIMSSRGRKAPGKSAAKKGAAPARNTPSGSEPPGSSSQPPPPIRADSDIPMDGTQNGFGTPPPGKDTPSDPTGTGGGLPGSHGDSMEIDGLLPLTNALSALSGPGADLEDPEYKVWKQVTKKDRAVIAAERHRLFKGDKLNSDEPALLRTKNGMRRWLRNQKQINVDGDKVREANSQAMGPDATRETLAEGIEVDEDKVIPDYYDVMSGVPDLPPQLLWREDSDGHIVDASEEFLRVLPKGLFTQPESKLSRKMDANMRQMQETRKICSKIGIVKQMQLQSQMYQNQFQKYNPEPFAEQDIAPHVMNDEGPVVAPWVCKSALQRSVAKIFYHTGFEEYQPSSLDAVTDIASDFFRKIGETMKCYMESPKVPVTNSVEAPAAESQWKRAYTEPEIVLHTLSSVGIDIESLESYIKDDVERLGAKLSTVHDRLRSLLSELLRPALDAGEDGSHAFADGSEQFVGGDFAEDINEDFFGFKELGLDKEFGLATLSVPLHLLQNRMYHAAQSQNTSITQTDPSFSPPPAFPRITKETISSEIGLVQAFLKAKLEAHNNEPLVEDLELPPKQRPMATKPRLPASGKIPPPSGLTGPSSSPQKRPLPPTAPGQPGGAKSGPSSSEPSKKKLKKNSGVAMGLPGAAEGDDTETKPALANLKNKDVGDEVNPKESSAMPEATGTDPNKNPDSAVSLTNGTSGDAS</sequence>
<dbReference type="CDD" id="cd22927">
    <property type="entry name" value="HFD_SPT7"/>
    <property type="match status" value="1"/>
</dbReference>
<dbReference type="SMART" id="SM00297">
    <property type="entry name" value="BROMO"/>
    <property type="match status" value="1"/>
</dbReference>
<keyword evidence="3" id="KW-0805">Transcription regulation</keyword>
<evidence type="ECO:0000259" key="10">
    <source>
        <dbReference type="PROSITE" id="PS50014"/>
    </source>
</evidence>
<evidence type="ECO:0000313" key="12">
    <source>
        <dbReference type="Proteomes" id="UP001194746"/>
    </source>
</evidence>